<dbReference type="Proteomes" id="UP000334820">
    <property type="component" value="Unassembled WGS sequence"/>
</dbReference>
<proteinExistence type="predicted"/>
<organism evidence="1 2">
    <name type="scientific">Thermogemmatispora aurantia</name>
    <dbReference type="NCBI Taxonomy" id="2045279"/>
    <lineage>
        <taxon>Bacteria</taxon>
        <taxon>Bacillati</taxon>
        <taxon>Chloroflexota</taxon>
        <taxon>Ktedonobacteria</taxon>
        <taxon>Thermogemmatisporales</taxon>
        <taxon>Thermogemmatisporaceae</taxon>
        <taxon>Thermogemmatispora</taxon>
    </lineage>
</organism>
<comment type="caution">
    <text evidence="1">The sequence shown here is derived from an EMBL/GenBank/DDBJ whole genome shotgun (WGS) entry which is preliminary data.</text>
</comment>
<reference evidence="1 2" key="1">
    <citation type="journal article" date="2019" name="Int. J. Syst. Evol. Microbiol.">
        <title>Thermogemmatispora aurantia sp. nov. and Thermogemmatispora argillosa sp. nov., within the class Ktedonobacteria, and emended description of the genus Thermogemmatispora.</title>
        <authorList>
            <person name="Zheng Y."/>
            <person name="Wang C.M."/>
            <person name="Sakai Y."/>
            <person name="Abe K."/>
            <person name="Yokota A."/>
            <person name="Yabe S."/>
        </authorList>
    </citation>
    <scope>NUCLEOTIDE SEQUENCE [LARGE SCALE GENOMIC DNA]</scope>
    <source>
        <strain evidence="1 2">A1-2</strain>
    </source>
</reference>
<evidence type="ECO:0000313" key="1">
    <source>
        <dbReference type="EMBL" id="GER83797.1"/>
    </source>
</evidence>
<gene>
    <name evidence="1" type="ORF">KTAU_24340</name>
</gene>
<evidence type="ECO:0000313" key="2">
    <source>
        <dbReference type="Proteomes" id="UP000334820"/>
    </source>
</evidence>
<sequence length="293" mass="33339">MTVTLPPWSAEEIRRLLAQKGALQTSATGAAAARLTAASERLHELTGGHPALVQLACRQLQSNQLRLEELARLDQRTFDERLVAWFFRQEGPLTWWLLVLAHLLPGSSEPGLALSWLAHLLSHFSARAPGQESLRKASLLTVPGVRLSCDGKSVSLQEEIRHLLVQVGWRLLDPDERFRRELSRLVLTHSLAALELEAGQVLPEPDWQAWQRLQLLHHLIIEHQEGWRHGKLLLTRALAQRLPAEGSRLLAILQQFEGQLSPPQRRELHLWERQIQQLETTEWGRRPEQAEPA</sequence>
<name>A0A5J4KAQ5_9CHLR</name>
<accession>A0A5J4KAQ5</accession>
<protein>
    <submittedName>
        <fullName evidence="1">Uncharacterized protein</fullName>
    </submittedName>
</protein>
<keyword evidence="2" id="KW-1185">Reference proteome</keyword>
<dbReference type="EMBL" id="BKZV01000003">
    <property type="protein sequence ID" value="GER83797.1"/>
    <property type="molecule type" value="Genomic_DNA"/>
</dbReference>
<dbReference type="RefSeq" id="WP_151728517.1">
    <property type="nucleotide sequence ID" value="NZ_BKZV01000003.1"/>
</dbReference>
<dbReference type="AlphaFoldDB" id="A0A5J4KAQ5"/>